<reference evidence="2 3" key="1">
    <citation type="submission" date="2017-02" db="EMBL/GenBank/DDBJ databases">
        <title>Complete genome sequences of Mycobacterium kansasii strains isolated from rhesus macaques.</title>
        <authorList>
            <person name="Panda A."/>
            <person name="Nagaraj S."/>
            <person name="Zhao X."/>
            <person name="Tettelin H."/>
            <person name="Detolla L.J."/>
        </authorList>
    </citation>
    <scope>NUCLEOTIDE SEQUENCE [LARGE SCALE GENOMIC DNA]</scope>
    <source>
        <strain evidence="2 3">11-3469</strain>
    </source>
</reference>
<dbReference type="InterPro" id="IPR006342">
    <property type="entry name" value="FkbM_mtfrase"/>
</dbReference>
<accession>A0A1V3XWE7</accession>
<dbReference type="Proteomes" id="UP000188532">
    <property type="component" value="Unassembled WGS sequence"/>
</dbReference>
<dbReference type="EMBL" id="MVBN01000001">
    <property type="protein sequence ID" value="OOK83524.1"/>
    <property type="molecule type" value="Genomic_DNA"/>
</dbReference>
<proteinExistence type="predicted"/>
<feature type="region of interest" description="Disordered" evidence="1">
    <location>
        <begin position="26"/>
        <end position="47"/>
    </location>
</feature>
<dbReference type="Gene3D" id="3.40.50.150">
    <property type="entry name" value="Vaccinia Virus protein VP39"/>
    <property type="match status" value="1"/>
</dbReference>
<dbReference type="AlphaFoldDB" id="A0A1V3XWE7"/>
<protein>
    <submittedName>
        <fullName evidence="2">Methyltransferase, FkbM family domain protein</fullName>
    </submittedName>
</protein>
<sequence>MTTGCRRRFLCRSCRVHTTALRQGCTTPGCPRHEQTHTKGRLPSAGGSGRKVMSYRLLFRQLALELSYRTVRHWFGTRTVIRDVQGVSLAMPWYHRLPDYARLFPTYGQNLIDLAVGLAETDKPLGVIDVGANIGDSARQLLAKVDARILCIEGDPEYLPYLERNVGSDDRCVIEFGLLLTDAAKASGLGAVRKGGDTRFAQGGTGGAAAALTVADLRNRHPELPPIRLVKSDTEGYDTILVPALARAYADTRPLLFFEYYPELIRMAGVPDPTVVWGSCRPPGTRMWASGTTSAGRFRRCRSMRCRPQPRCWTGAMPSADITTGTSRSCTPTTARAVPCWTGSLPSPGNGQP</sequence>
<dbReference type="GO" id="GO:0008168">
    <property type="term" value="F:methyltransferase activity"/>
    <property type="evidence" value="ECO:0007669"/>
    <property type="project" value="UniProtKB-KW"/>
</dbReference>
<evidence type="ECO:0000313" key="2">
    <source>
        <dbReference type="EMBL" id="OOK83524.1"/>
    </source>
</evidence>
<dbReference type="GO" id="GO:0032259">
    <property type="term" value="P:methylation"/>
    <property type="evidence" value="ECO:0007669"/>
    <property type="project" value="UniProtKB-KW"/>
</dbReference>
<dbReference type="NCBIfam" id="TIGR01444">
    <property type="entry name" value="fkbM_fam"/>
    <property type="match status" value="1"/>
</dbReference>
<keyword evidence="2" id="KW-0808">Transferase</keyword>
<keyword evidence="2" id="KW-0489">Methyltransferase</keyword>
<organism evidence="2 3">
    <name type="scientific">Mycobacterium kansasii</name>
    <dbReference type="NCBI Taxonomy" id="1768"/>
    <lineage>
        <taxon>Bacteria</taxon>
        <taxon>Bacillati</taxon>
        <taxon>Actinomycetota</taxon>
        <taxon>Actinomycetes</taxon>
        <taxon>Mycobacteriales</taxon>
        <taxon>Mycobacteriaceae</taxon>
        <taxon>Mycobacterium</taxon>
    </lineage>
</organism>
<name>A0A1V3XWE7_MYCKA</name>
<evidence type="ECO:0000313" key="3">
    <source>
        <dbReference type="Proteomes" id="UP000188532"/>
    </source>
</evidence>
<gene>
    <name evidence="2" type="ORF">BZL29_1131</name>
</gene>
<dbReference type="InterPro" id="IPR029063">
    <property type="entry name" value="SAM-dependent_MTases_sf"/>
</dbReference>
<dbReference type="SUPFAM" id="SSF53335">
    <property type="entry name" value="S-adenosyl-L-methionine-dependent methyltransferases"/>
    <property type="match status" value="1"/>
</dbReference>
<dbReference type="STRING" id="1768.B1T50_23890"/>
<evidence type="ECO:0000256" key="1">
    <source>
        <dbReference type="SAM" id="MobiDB-lite"/>
    </source>
</evidence>
<comment type="caution">
    <text evidence="2">The sequence shown here is derived from an EMBL/GenBank/DDBJ whole genome shotgun (WGS) entry which is preliminary data.</text>
</comment>